<sequence>MEHPYSLRDIQKETGLKYDFLRRIVKEIPELADAHAVKGMNNALFFDTNGLICFREIGKMKELGYTVPTIKEQILTSLPNQVKKLQNPPTERQPNTDTQGEHVLLKLLETAQANERENYKLTLAAKDALIEQQERTIRALDSGLKLLTDGRSPEDVRRDIQEKERELAALRLTTLKREEQGREYRRLLQELSKLRWYQSKKRRLLLSQLQGVSNELGAE</sequence>
<evidence type="ECO:0000313" key="2">
    <source>
        <dbReference type="Proteomes" id="UP000231019"/>
    </source>
</evidence>
<dbReference type="Proteomes" id="UP000231019">
    <property type="component" value="Unassembled WGS sequence"/>
</dbReference>
<evidence type="ECO:0000313" key="1">
    <source>
        <dbReference type="EMBL" id="PIW13657.1"/>
    </source>
</evidence>
<comment type="caution">
    <text evidence="1">The sequence shown here is derived from an EMBL/GenBank/DDBJ whole genome shotgun (WGS) entry which is preliminary data.</text>
</comment>
<accession>A0A2M7FX58</accession>
<organism evidence="1 2">
    <name type="scientific">bacterium (Candidatus Blackallbacteria) CG17_big_fil_post_rev_8_21_14_2_50_48_46</name>
    <dbReference type="NCBI Taxonomy" id="2014261"/>
    <lineage>
        <taxon>Bacteria</taxon>
        <taxon>Candidatus Blackallbacteria</taxon>
    </lineage>
</organism>
<dbReference type="EMBL" id="PFFQ01000067">
    <property type="protein sequence ID" value="PIW13657.1"/>
    <property type="molecule type" value="Genomic_DNA"/>
</dbReference>
<gene>
    <name evidence="1" type="ORF">COW36_24970</name>
</gene>
<dbReference type="AlphaFoldDB" id="A0A2M7FX58"/>
<name>A0A2M7FX58_9BACT</name>
<protein>
    <submittedName>
        <fullName evidence="1">Uncharacterized protein</fullName>
    </submittedName>
</protein>
<reference evidence="1 2" key="1">
    <citation type="submission" date="2017-09" db="EMBL/GenBank/DDBJ databases">
        <title>Depth-based differentiation of microbial function through sediment-hosted aquifers and enrichment of novel symbionts in the deep terrestrial subsurface.</title>
        <authorList>
            <person name="Probst A.J."/>
            <person name="Ladd B."/>
            <person name="Jarett J.K."/>
            <person name="Geller-Mcgrath D.E."/>
            <person name="Sieber C.M."/>
            <person name="Emerson J.B."/>
            <person name="Anantharaman K."/>
            <person name="Thomas B.C."/>
            <person name="Malmstrom R."/>
            <person name="Stieglmeier M."/>
            <person name="Klingl A."/>
            <person name="Woyke T."/>
            <person name="Ryan C.M."/>
            <person name="Banfield J.F."/>
        </authorList>
    </citation>
    <scope>NUCLEOTIDE SEQUENCE [LARGE SCALE GENOMIC DNA]</scope>
    <source>
        <strain evidence="1">CG17_big_fil_post_rev_8_21_14_2_50_48_46</strain>
    </source>
</reference>
<proteinExistence type="predicted"/>